<evidence type="ECO:0000313" key="1">
    <source>
        <dbReference type="EnsemblProtists" id="EOD07693"/>
    </source>
</evidence>
<accession>A0A0D3I8V8</accession>
<evidence type="ECO:0000313" key="2">
    <source>
        <dbReference type="Proteomes" id="UP000013827"/>
    </source>
</evidence>
<dbReference type="AlphaFoldDB" id="A0A0D3I8V8"/>
<name>A0A0D3I8V8_EMIH1</name>
<reference evidence="2" key="1">
    <citation type="journal article" date="2013" name="Nature">
        <title>Pan genome of the phytoplankton Emiliania underpins its global distribution.</title>
        <authorList>
            <person name="Read B.A."/>
            <person name="Kegel J."/>
            <person name="Klute M.J."/>
            <person name="Kuo A."/>
            <person name="Lefebvre S.C."/>
            <person name="Maumus F."/>
            <person name="Mayer C."/>
            <person name="Miller J."/>
            <person name="Monier A."/>
            <person name="Salamov A."/>
            <person name="Young J."/>
            <person name="Aguilar M."/>
            <person name="Claverie J.M."/>
            <person name="Frickenhaus S."/>
            <person name="Gonzalez K."/>
            <person name="Herman E.K."/>
            <person name="Lin Y.C."/>
            <person name="Napier J."/>
            <person name="Ogata H."/>
            <person name="Sarno A.F."/>
            <person name="Shmutz J."/>
            <person name="Schroeder D."/>
            <person name="de Vargas C."/>
            <person name="Verret F."/>
            <person name="von Dassow P."/>
            <person name="Valentin K."/>
            <person name="Van de Peer Y."/>
            <person name="Wheeler G."/>
            <person name="Dacks J.B."/>
            <person name="Delwiche C.F."/>
            <person name="Dyhrman S.T."/>
            <person name="Glockner G."/>
            <person name="John U."/>
            <person name="Richards T."/>
            <person name="Worden A.Z."/>
            <person name="Zhang X."/>
            <person name="Grigoriev I.V."/>
            <person name="Allen A.E."/>
            <person name="Bidle K."/>
            <person name="Borodovsky M."/>
            <person name="Bowler C."/>
            <person name="Brownlee C."/>
            <person name="Cock J.M."/>
            <person name="Elias M."/>
            <person name="Gladyshev V.N."/>
            <person name="Groth M."/>
            <person name="Guda C."/>
            <person name="Hadaegh A."/>
            <person name="Iglesias-Rodriguez M.D."/>
            <person name="Jenkins J."/>
            <person name="Jones B.M."/>
            <person name="Lawson T."/>
            <person name="Leese F."/>
            <person name="Lindquist E."/>
            <person name="Lobanov A."/>
            <person name="Lomsadze A."/>
            <person name="Malik S.B."/>
            <person name="Marsh M.E."/>
            <person name="Mackinder L."/>
            <person name="Mock T."/>
            <person name="Mueller-Roeber B."/>
            <person name="Pagarete A."/>
            <person name="Parker M."/>
            <person name="Probert I."/>
            <person name="Quesneville H."/>
            <person name="Raines C."/>
            <person name="Rensing S.A."/>
            <person name="Riano-Pachon D.M."/>
            <person name="Richier S."/>
            <person name="Rokitta S."/>
            <person name="Shiraiwa Y."/>
            <person name="Soanes D.M."/>
            <person name="van der Giezen M."/>
            <person name="Wahlund T.M."/>
            <person name="Williams B."/>
            <person name="Wilson W."/>
            <person name="Wolfe G."/>
            <person name="Wurch L.L."/>
        </authorList>
    </citation>
    <scope>NUCLEOTIDE SEQUENCE</scope>
</reference>
<protein>
    <submittedName>
        <fullName evidence="1">Uncharacterized protein</fullName>
    </submittedName>
</protein>
<proteinExistence type="predicted"/>
<dbReference type="EnsemblProtists" id="EOD07693">
    <property type="protein sequence ID" value="EOD07693"/>
    <property type="gene ID" value="EMIHUDRAFT_218215"/>
</dbReference>
<organism evidence="1 2">
    <name type="scientific">Emiliania huxleyi (strain CCMP1516)</name>
    <dbReference type="NCBI Taxonomy" id="280463"/>
    <lineage>
        <taxon>Eukaryota</taxon>
        <taxon>Haptista</taxon>
        <taxon>Haptophyta</taxon>
        <taxon>Prymnesiophyceae</taxon>
        <taxon>Isochrysidales</taxon>
        <taxon>Noelaerhabdaceae</taxon>
        <taxon>Emiliania</taxon>
    </lineage>
</organism>
<dbReference type="Proteomes" id="UP000013827">
    <property type="component" value="Unassembled WGS sequence"/>
</dbReference>
<keyword evidence="2" id="KW-1185">Reference proteome</keyword>
<reference evidence="1" key="2">
    <citation type="submission" date="2024-10" db="UniProtKB">
        <authorList>
            <consortium name="EnsemblProtists"/>
        </authorList>
    </citation>
    <scope>IDENTIFICATION</scope>
</reference>
<dbReference type="HOGENOM" id="CLU_2692977_0_0_1"/>
<sequence>MEKVVLRGEPNQRSRWQNTTAVARVANVREFYTEGQNTEDRTHGASTCTKHTGRSAVSLYWDLDLWSWHFWNKT</sequence>
<dbReference type="GeneID" id="17253817"/>
<dbReference type="PaxDb" id="2903-EOD07693"/>
<dbReference type="RefSeq" id="XP_005760122.1">
    <property type="nucleotide sequence ID" value="XM_005760065.1"/>
</dbReference>
<dbReference type="KEGG" id="ehx:EMIHUDRAFT_218215"/>